<dbReference type="PANTHER" id="PTHR23513">
    <property type="entry name" value="INTEGRAL MEMBRANE EFFLUX PROTEIN-RELATED"/>
    <property type="match status" value="1"/>
</dbReference>
<evidence type="ECO:0000313" key="8">
    <source>
        <dbReference type="EMBL" id="ACE84425.1"/>
    </source>
</evidence>
<dbReference type="SUPFAM" id="SSF103473">
    <property type="entry name" value="MFS general substrate transporter"/>
    <property type="match status" value="1"/>
</dbReference>
<dbReference type="STRING" id="498211.CJA_3195"/>
<keyword evidence="2" id="KW-1003">Cell membrane</keyword>
<dbReference type="AlphaFoldDB" id="B3PDZ2"/>
<dbReference type="PROSITE" id="PS50850">
    <property type="entry name" value="MFS"/>
    <property type="match status" value="1"/>
</dbReference>
<keyword evidence="4 6" id="KW-1133">Transmembrane helix</keyword>
<dbReference type="InterPro" id="IPR011701">
    <property type="entry name" value="MFS"/>
</dbReference>
<evidence type="ECO:0000313" key="9">
    <source>
        <dbReference type="Proteomes" id="UP000001036"/>
    </source>
</evidence>
<feature type="transmembrane region" description="Helical" evidence="6">
    <location>
        <begin position="389"/>
        <end position="408"/>
    </location>
</feature>
<dbReference type="eggNOG" id="COG2271">
    <property type="taxonomic scope" value="Bacteria"/>
</dbReference>
<dbReference type="KEGG" id="cja:CJA_3195"/>
<sequence>MSMRLIKDNRNFQIHWVSSLIAQMGNFFTVVAMPWLALSISNNDPVSMATVLAAASLPQAVFLLFGGLIVDRFSPFGVLFSSRIIFVLVVMSLAVLVYFNQVSLYLLHIYSFLLGTLTALSIPAAQSMLPGMTHPDDLGHANGYMMGSIQVAQILGPLAAGWVIWMAKYYRGIPESHTDSVAIAIAFFIDALGVLIAVILMSFIRLNTILANKDGIFHMLKEGFVFCWRDKGVAVVLGYLFVLSFFLHGTLMAGLPVVAKLQLGLDERGYSVLYAMLGIGTVLGIVLGMLIKLPSVKLGLLVICCDITGAWGLIFLSTATSYMYAAVALVVIGIPNGFVMVSGTTWFQKRTPAHLMGRVISILMFSILGLVPVSLVITGWLMTSYPATAVLQIAGLTILLLGLVSLSIPGMRRIGATPVVKYPFEVT</sequence>
<evidence type="ECO:0000256" key="4">
    <source>
        <dbReference type="ARBA" id="ARBA00022989"/>
    </source>
</evidence>
<evidence type="ECO:0000256" key="2">
    <source>
        <dbReference type="ARBA" id="ARBA00022475"/>
    </source>
</evidence>
<evidence type="ECO:0000256" key="5">
    <source>
        <dbReference type="ARBA" id="ARBA00023136"/>
    </source>
</evidence>
<dbReference type="CDD" id="cd06173">
    <property type="entry name" value="MFS_MefA_like"/>
    <property type="match status" value="1"/>
</dbReference>
<protein>
    <submittedName>
        <fullName evidence="8">Putative Macrolide-efflux protein</fullName>
    </submittedName>
</protein>
<organism evidence="8 9">
    <name type="scientific">Cellvibrio japonicus (strain Ueda107)</name>
    <name type="common">Pseudomonas fluorescens subsp. cellulosa</name>
    <dbReference type="NCBI Taxonomy" id="498211"/>
    <lineage>
        <taxon>Bacteria</taxon>
        <taxon>Pseudomonadati</taxon>
        <taxon>Pseudomonadota</taxon>
        <taxon>Gammaproteobacteria</taxon>
        <taxon>Cellvibrionales</taxon>
        <taxon>Cellvibrionaceae</taxon>
        <taxon>Cellvibrio</taxon>
    </lineage>
</organism>
<proteinExistence type="predicted"/>
<feature type="transmembrane region" description="Helical" evidence="6">
    <location>
        <begin position="185"/>
        <end position="211"/>
    </location>
</feature>
<dbReference type="InterPro" id="IPR020846">
    <property type="entry name" value="MFS_dom"/>
</dbReference>
<dbReference type="InterPro" id="IPR036259">
    <property type="entry name" value="MFS_trans_sf"/>
</dbReference>
<dbReference type="HOGENOM" id="CLU_034180_16_1_6"/>
<dbReference type="Pfam" id="PF07690">
    <property type="entry name" value="MFS_1"/>
    <property type="match status" value="1"/>
</dbReference>
<feature type="transmembrane region" description="Helical" evidence="6">
    <location>
        <begin position="48"/>
        <end position="70"/>
    </location>
</feature>
<feature type="transmembrane region" description="Helical" evidence="6">
    <location>
        <begin position="105"/>
        <end position="122"/>
    </location>
</feature>
<evidence type="ECO:0000256" key="6">
    <source>
        <dbReference type="SAM" id="Phobius"/>
    </source>
</evidence>
<gene>
    <name evidence="8" type="ordered locus">CJA_3195</name>
</gene>
<feature type="transmembrane region" description="Helical" evidence="6">
    <location>
        <begin position="298"/>
        <end position="316"/>
    </location>
</feature>
<dbReference type="RefSeq" id="WP_012488772.1">
    <property type="nucleotide sequence ID" value="NC_010995.1"/>
</dbReference>
<feature type="transmembrane region" description="Helical" evidence="6">
    <location>
        <begin position="12"/>
        <end position="36"/>
    </location>
</feature>
<dbReference type="OrthoDB" id="7053134at2"/>
<dbReference type="EMBL" id="CP000934">
    <property type="protein sequence ID" value="ACE84425.1"/>
    <property type="molecule type" value="Genomic_DNA"/>
</dbReference>
<feature type="transmembrane region" description="Helical" evidence="6">
    <location>
        <begin position="232"/>
        <end position="259"/>
    </location>
</feature>
<evidence type="ECO:0000256" key="1">
    <source>
        <dbReference type="ARBA" id="ARBA00004651"/>
    </source>
</evidence>
<reference evidence="8 9" key="1">
    <citation type="journal article" date="2008" name="J. Bacteriol.">
        <title>Insights into plant cell wall degradation from the genome sequence of the soil bacterium Cellvibrio japonicus.</title>
        <authorList>
            <person name="Deboy R.T."/>
            <person name="Mongodin E.F."/>
            <person name="Fouts D.E."/>
            <person name="Tailford L.E."/>
            <person name="Khouri H."/>
            <person name="Emerson J.B."/>
            <person name="Mohamoud Y."/>
            <person name="Watkins K."/>
            <person name="Henrissat B."/>
            <person name="Gilbert H.J."/>
            <person name="Nelson K.E."/>
        </authorList>
    </citation>
    <scope>NUCLEOTIDE SEQUENCE [LARGE SCALE GENOMIC DNA]</scope>
    <source>
        <strain evidence="8 9">Ueda107</strain>
    </source>
</reference>
<evidence type="ECO:0000259" key="7">
    <source>
        <dbReference type="PROSITE" id="PS50850"/>
    </source>
</evidence>
<name>B3PDZ2_CELJU</name>
<keyword evidence="9" id="KW-1185">Reference proteome</keyword>
<feature type="transmembrane region" description="Helical" evidence="6">
    <location>
        <begin position="271"/>
        <end position="291"/>
    </location>
</feature>
<dbReference type="Proteomes" id="UP000001036">
    <property type="component" value="Chromosome"/>
</dbReference>
<feature type="transmembrane region" description="Helical" evidence="6">
    <location>
        <begin position="143"/>
        <end position="165"/>
    </location>
</feature>
<evidence type="ECO:0000256" key="3">
    <source>
        <dbReference type="ARBA" id="ARBA00022692"/>
    </source>
</evidence>
<feature type="transmembrane region" description="Helical" evidence="6">
    <location>
        <begin position="77"/>
        <end position="99"/>
    </location>
</feature>
<keyword evidence="5 6" id="KW-0472">Membrane</keyword>
<dbReference type="GO" id="GO:0005886">
    <property type="term" value="C:plasma membrane"/>
    <property type="evidence" value="ECO:0007669"/>
    <property type="project" value="UniProtKB-SubCell"/>
</dbReference>
<feature type="domain" description="Major facilitator superfamily (MFS) profile" evidence="7">
    <location>
        <begin position="1"/>
        <end position="412"/>
    </location>
</feature>
<feature type="transmembrane region" description="Helical" evidence="6">
    <location>
        <begin position="359"/>
        <end position="383"/>
    </location>
</feature>
<keyword evidence="3 6" id="KW-0812">Transmembrane</keyword>
<dbReference type="Gene3D" id="1.20.1250.20">
    <property type="entry name" value="MFS general substrate transporter like domains"/>
    <property type="match status" value="1"/>
</dbReference>
<dbReference type="PANTHER" id="PTHR23513:SF6">
    <property type="entry name" value="MAJOR FACILITATOR SUPERFAMILY ASSOCIATED DOMAIN-CONTAINING PROTEIN"/>
    <property type="match status" value="1"/>
</dbReference>
<dbReference type="GO" id="GO:0022857">
    <property type="term" value="F:transmembrane transporter activity"/>
    <property type="evidence" value="ECO:0007669"/>
    <property type="project" value="InterPro"/>
</dbReference>
<comment type="subcellular location">
    <subcellularLocation>
        <location evidence="1">Cell membrane</location>
        <topology evidence="1">Multi-pass membrane protein</topology>
    </subcellularLocation>
</comment>
<accession>B3PDZ2</accession>
<feature type="transmembrane region" description="Helical" evidence="6">
    <location>
        <begin position="322"/>
        <end position="347"/>
    </location>
</feature>